<dbReference type="PANTHER" id="PTHR34523">
    <property type="entry name" value="COILED-COIL DOMAIN-CONTAINING PROTEIN 138"/>
    <property type="match status" value="1"/>
</dbReference>
<accession>A0A3N0YRT0</accession>
<gene>
    <name evidence="2" type="ORF">DPX16_2227</name>
</gene>
<dbReference type="InterPro" id="IPR038798">
    <property type="entry name" value="CCDC138"/>
</dbReference>
<dbReference type="InterPro" id="IPR048750">
    <property type="entry name" value="CCDC138_C"/>
</dbReference>
<dbReference type="EMBL" id="RJVU01028251">
    <property type="protein sequence ID" value="ROL48884.1"/>
    <property type="molecule type" value="Genomic_DNA"/>
</dbReference>
<feature type="non-terminal residue" evidence="2">
    <location>
        <position position="1"/>
    </location>
</feature>
<dbReference type="Proteomes" id="UP000281406">
    <property type="component" value="Unassembled WGS sequence"/>
</dbReference>
<dbReference type="PANTHER" id="PTHR34523:SF1">
    <property type="entry name" value="COILED-COIL DOMAIN-CONTAINING PROTEIN 138"/>
    <property type="match status" value="1"/>
</dbReference>
<proteinExistence type="predicted"/>
<sequence length="103" mass="11938">NHRLMFLCPSGMLSTFLDQCSTEDFFRCASLFLRNPRLEPPLMEKMLMLLQKLSGVRKNKRLFEVSSLHLLLQEMHRTADRSQAFLNINLSSILLNLGLLTRS</sequence>
<dbReference type="AlphaFoldDB" id="A0A3N0YRT0"/>
<feature type="domain" description="Coiled-coil" evidence="1">
    <location>
        <begin position="10"/>
        <end position="97"/>
    </location>
</feature>
<evidence type="ECO:0000313" key="2">
    <source>
        <dbReference type="EMBL" id="ROL48884.1"/>
    </source>
</evidence>
<dbReference type="OrthoDB" id="2161164at2759"/>
<organism evidence="2 3">
    <name type="scientific">Anabarilius grahami</name>
    <name type="common">Kanglang fish</name>
    <name type="synonym">Barilius grahami</name>
    <dbReference type="NCBI Taxonomy" id="495550"/>
    <lineage>
        <taxon>Eukaryota</taxon>
        <taxon>Metazoa</taxon>
        <taxon>Chordata</taxon>
        <taxon>Craniata</taxon>
        <taxon>Vertebrata</taxon>
        <taxon>Euteleostomi</taxon>
        <taxon>Actinopterygii</taxon>
        <taxon>Neopterygii</taxon>
        <taxon>Teleostei</taxon>
        <taxon>Ostariophysi</taxon>
        <taxon>Cypriniformes</taxon>
        <taxon>Xenocyprididae</taxon>
        <taxon>Xenocypridinae</taxon>
        <taxon>Xenocypridinae incertae sedis</taxon>
        <taxon>Anabarilius</taxon>
    </lineage>
</organism>
<reference evidence="2 3" key="1">
    <citation type="submission" date="2018-10" db="EMBL/GenBank/DDBJ databases">
        <title>Genome assembly for a Yunnan-Guizhou Plateau 3E fish, Anabarilius grahami (Regan), and its evolutionary and genetic applications.</title>
        <authorList>
            <person name="Jiang W."/>
        </authorList>
    </citation>
    <scope>NUCLEOTIDE SEQUENCE [LARGE SCALE GENOMIC DNA]</scope>
    <source>
        <strain evidence="2">AG-KIZ</strain>
        <tissue evidence="2">Muscle</tissue>
    </source>
</reference>
<protein>
    <submittedName>
        <fullName evidence="2">Coiled-coil domain-containing protein 138</fullName>
    </submittedName>
</protein>
<evidence type="ECO:0000313" key="3">
    <source>
        <dbReference type="Proteomes" id="UP000281406"/>
    </source>
</evidence>
<comment type="caution">
    <text evidence="2">The sequence shown here is derived from an EMBL/GenBank/DDBJ whole genome shotgun (WGS) entry which is preliminary data.</text>
</comment>
<evidence type="ECO:0000259" key="1">
    <source>
        <dbReference type="Pfam" id="PF21035"/>
    </source>
</evidence>
<dbReference type="Pfam" id="PF21035">
    <property type="entry name" value="CCDC138_C"/>
    <property type="match status" value="1"/>
</dbReference>
<name>A0A3N0YRT0_ANAGA</name>
<keyword evidence="3" id="KW-1185">Reference proteome</keyword>